<feature type="domain" description="Nitroreductase" evidence="1">
    <location>
        <begin position="161"/>
        <end position="249"/>
    </location>
</feature>
<dbReference type="InterPro" id="IPR000415">
    <property type="entry name" value="Nitroreductase-like"/>
</dbReference>
<dbReference type="Pfam" id="PF00881">
    <property type="entry name" value="Nitroreductase"/>
    <property type="match status" value="2"/>
</dbReference>
<dbReference type="InterPro" id="IPR029479">
    <property type="entry name" value="Nitroreductase"/>
</dbReference>
<gene>
    <name evidence="2" type="ORF">NCS_10342</name>
</gene>
<reference evidence="3" key="1">
    <citation type="submission" date="2017-03" db="EMBL/GenBank/DDBJ databases">
        <authorList>
            <person name="Herbold C."/>
        </authorList>
    </citation>
    <scope>NUCLEOTIDE SEQUENCE [LARGE SCALE GENOMIC DNA]</scope>
</reference>
<evidence type="ECO:0000259" key="1">
    <source>
        <dbReference type="Pfam" id="PF00881"/>
    </source>
</evidence>
<accession>A0A2H1FCP8</accession>
<feature type="domain" description="Nitroreductase" evidence="1">
    <location>
        <begin position="331"/>
        <end position="498"/>
    </location>
</feature>
<dbReference type="PANTHER" id="PTHR43745:SF2">
    <property type="entry name" value="NITROREDUCTASE MJ1384-RELATED"/>
    <property type="match status" value="1"/>
</dbReference>
<dbReference type="EMBL" id="LT841358">
    <property type="protein sequence ID" value="SMH70535.1"/>
    <property type="molecule type" value="Genomic_DNA"/>
</dbReference>
<name>A0A2H1FCP8_9ARCH</name>
<dbReference type="AlphaFoldDB" id="A0A2H1FCP8"/>
<evidence type="ECO:0000313" key="2">
    <source>
        <dbReference type="EMBL" id="SMH70535.1"/>
    </source>
</evidence>
<dbReference type="CDD" id="cd02142">
    <property type="entry name" value="McbC_SagB-like_oxidoreductase"/>
    <property type="match status" value="2"/>
</dbReference>
<sequence>MVSVQNYEIEAAWHYHNGTKHPNGMLLNRFHVYHPSHRPVPYKIYKNISQVNIPLDKTPVGISALVAISRENNYSHTILDLWVLGRILYFSSGITKKIKFQGLGEMDFRAASCTGALYHIEIYIICNDIPGLGAGVYHFDPKHMKLDTIRLGDFRKFISSATAEEQSTSQATAILVFTDVFSRNSIKYQSREYRHAFWDSGTILANTLAITSAHKIYSKIITGFVDSKICQLLGLNITEEAPIVIVSIGQTVQEAPTCPPLQEINMDVASSDYDIEYPEINAIHESSCLLTEAEVTSWRRQITSEEKYSAKLIPLGKNIAVQEPLEKTIIRRGSTRKFSPEPITLDQLSTILNQTTSKTNTDFTSQGSLSDIYIIANAVDGLESGSYYFVKEKNSLEQLRKGNFRHASGNLGLDQDLPHDASVTIFLLSNLDKILRHFGNRGYRVAQLDAAITGGKMYLASYALGLGATGLTFYDDLVINFFSPHAENKETMFLMAIGKKEKPT</sequence>
<keyword evidence="3" id="KW-1185">Reference proteome</keyword>
<protein>
    <recommendedName>
        <fullName evidence="1">Nitroreductase domain-containing protein</fullName>
    </recommendedName>
</protein>
<dbReference type="SUPFAM" id="SSF55469">
    <property type="entry name" value="FMN-dependent nitroreductase-like"/>
    <property type="match status" value="2"/>
</dbReference>
<dbReference type="GO" id="GO:0016491">
    <property type="term" value="F:oxidoreductase activity"/>
    <property type="evidence" value="ECO:0007669"/>
    <property type="project" value="InterPro"/>
</dbReference>
<organism evidence="2 3">
    <name type="scientific">Candidatus Nitrosotalea okcheonensis</name>
    <dbReference type="NCBI Taxonomy" id="1903276"/>
    <lineage>
        <taxon>Archaea</taxon>
        <taxon>Nitrososphaerota</taxon>
        <taxon>Nitrososphaeria</taxon>
        <taxon>Nitrosotaleales</taxon>
        <taxon>Nitrosotaleaceae</taxon>
        <taxon>Nitrosotalea</taxon>
    </lineage>
</organism>
<dbReference type="PANTHER" id="PTHR43745">
    <property type="entry name" value="NITROREDUCTASE MJ1384-RELATED"/>
    <property type="match status" value="1"/>
</dbReference>
<proteinExistence type="predicted"/>
<dbReference type="NCBIfam" id="TIGR03605">
    <property type="entry name" value="antibiot_sagB"/>
    <property type="match status" value="1"/>
</dbReference>
<dbReference type="OrthoDB" id="10206at2157"/>
<dbReference type="Proteomes" id="UP000230607">
    <property type="component" value="Chromosome 1"/>
</dbReference>
<dbReference type="InterPro" id="IPR020051">
    <property type="entry name" value="SagB-type_dehydrogenase"/>
</dbReference>
<dbReference type="Gene3D" id="3.40.109.10">
    <property type="entry name" value="NADH Oxidase"/>
    <property type="match status" value="2"/>
</dbReference>
<evidence type="ECO:0000313" key="3">
    <source>
        <dbReference type="Proteomes" id="UP000230607"/>
    </source>
</evidence>
<dbReference type="InterPro" id="IPR052544">
    <property type="entry name" value="Bacteriocin_Proc_Enz"/>
</dbReference>